<dbReference type="InterPro" id="IPR011009">
    <property type="entry name" value="Kinase-like_dom_sf"/>
</dbReference>
<comment type="caution">
    <text evidence="3">The sequence shown here is derived from an EMBL/GenBank/DDBJ whole genome shotgun (WGS) entry which is preliminary data.</text>
</comment>
<dbReference type="PROSITE" id="PS00108">
    <property type="entry name" value="PROTEIN_KINASE_ST"/>
    <property type="match status" value="1"/>
</dbReference>
<sequence>MYSECPDITTGRDAVCARYDCTTCEVPTGGVLAWFSPVRESSLCSQLSPSTQLEYCCECRALHLRDMRLPPTHIQPNCPSKRPPLRLNTQRNQPLTEEHPRCSIRDLRKSLSSFQFNSSSVRFPASGYGSCLPPLSSDRPTFPYPSSHTPAPALLGSKLSYRQSRNLLSNKLTHSILRILIPACDTTFKTKRNPIEGVLYDNDIIILENMSNNITEIDPAIKSGTVLKDGRYIIKSTLNRGSYGTVVLARDRTLPAPNNLVAIKCLVKDLANLSQAERDSALDDDELYIHRILERDPNESPHIVKLLDTFNTETHLFLVVEFCPLGDLYENITSGRCPKDTESVRDLLLQLVDAVAYSHAHGVYHRDVKPENILLMPSSESASGVTLKLGDWGLATQETTSADTGTGSDRYMAPEQFDPAVTEVEPRACDVWAVGVCALNILFSRNPFKEPTSRDPVFRDWCCDGMSLFDVFPTMSEDTYRVLSHSLCLDPKKRDLEKVREAIESVVAWTNDDEVAEVEETSWEEVGVNGPTANRAPLRTPSLAQTIAASQQTSFPWAKALEASAAPAPALTTTTTVHHGFYSSSPSSKVAGGLINTVVEESPEEEQLETDEASSRSTSGETSTTNTTASFDLCLSPEKGRLAQMRSKERKNAKGRAVGGGLASVDSGFGGSFAGLGAGLSSINIKPKPSRIQQLREQAPHNLGPRSGQPPAGANGNGLGTDSRSSSRSSSRTAKDNKLVAGCSVPTFVKGSKDHLKFGKSWSDWVMEDEEEEVSGTSGTGATPRKSMQSGSGRRWSSAGSDGGLRFDDEDDDEYFLIAPTWDD</sequence>
<feature type="compositionally biased region" description="Low complexity" evidence="1">
    <location>
        <begin position="615"/>
        <end position="630"/>
    </location>
</feature>
<dbReference type="GO" id="GO:0010506">
    <property type="term" value="P:regulation of autophagy"/>
    <property type="evidence" value="ECO:0007669"/>
    <property type="project" value="InterPro"/>
</dbReference>
<accession>A0A0E9NM66</accession>
<reference evidence="3 4" key="1">
    <citation type="journal article" date="2011" name="J. Gen. Appl. Microbiol.">
        <title>Draft genome sequencing of the enigmatic yeast Saitoella complicata.</title>
        <authorList>
            <person name="Nishida H."/>
            <person name="Hamamoto M."/>
            <person name="Sugiyama J."/>
        </authorList>
    </citation>
    <scope>NUCLEOTIDE SEQUENCE [LARGE SCALE GENOMIC DNA]</scope>
    <source>
        <strain evidence="3 4">NRRL Y-17804</strain>
    </source>
</reference>
<dbReference type="STRING" id="698492.A0A0E9NM66"/>
<reference evidence="3 4" key="3">
    <citation type="journal article" date="2015" name="Genome Announc.">
        <title>Draft Genome Sequence of the Archiascomycetous Yeast Saitoella complicata.</title>
        <authorList>
            <person name="Yamauchi K."/>
            <person name="Kondo S."/>
            <person name="Hamamoto M."/>
            <person name="Takahashi Y."/>
            <person name="Ogura Y."/>
            <person name="Hayashi T."/>
            <person name="Nishida H."/>
        </authorList>
    </citation>
    <scope>NUCLEOTIDE SEQUENCE [LARGE SCALE GENOMIC DNA]</scope>
    <source>
        <strain evidence="3 4">NRRL Y-17804</strain>
    </source>
</reference>
<organism evidence="3 4">
    <name type="scientific">Saitoella complicata (strain BCRC 22490 / CBS 7301 / JCM 7358 / NBRC 10748 / NRRL Y-17804)</name>
    <dbReference type="NCBI Taxonomy" id="698492"/>
    <lineage>
        <taxon>Eukaryota</taxon>
        <taxon>Fungi</taxon>
        <taxon>Dikarya</taxon>
        <taxon>Ascomycota</taxon>
        <taxon>Taphrinomycotina</taxon>
        <taxon>Taphrinomycotina incertae sedis</taxon>
        <taxon>Saitoella</taxon>
    </lineage>
</organism>
<dbReference type="GO" id="GO:0005524">
    <property type="term" value="F:ATP binding"/>
    <property type="evidence" value="ECO:0007669"/>
    <property type="project" value="InterPro"/>
</dbReference>
<dbReference type="Gene3D" id="1.10.510.10">
    <property type="entry name" value="Transferase(Phosphotransferase) domain 1"/>
    <property type="match status" value="1"/>
</dbReference>
<dbReference type="Pfam" id="PF00069">
    <property type="entry name" value="Pkinase"/>
    <property type="match status" value="1"/>
</dbReference>
<evidence type="ECO:0000313" key="4">
    <source>
        <dbReference type="Proteomes" id="UP000033140"/>
    </source>
</evidence>
<dbReference type="PANTHER" id="PTHR24348">
    <property type="entry name" value="SERINE/THREONINE-PROTEIN KINASE UNC-51-RELATED"/>
    <property type="match status" value="1"/>
</dbReference>
<feature type="domain" description="Protein kinase" evidence="2">
    <location>
        <begin position="232"/>
        <end position="507"/>
    </location>
</feature>
<dbReference type="GO" id="GO:0004674">
    <property type="term" value="F:protein serine/threonine kinase activity"/>
    <property type="evidence" value="ECO:0007669"/>
    <property type="project" value="InterPro"/>
</dbReference>
<feature type="compositionally biased region" description="Acidic residues" evidence="1">
    <location>
        <begin position="601"/>
        <end position="612"/>
    </location>
</feature>
<feature type="region of interest" description="Disordered" evidence="1">
    <location>
        <begin position="700"/>
        <end position="738"/>
    </location>
</feature>
<name>A0A0E9NM66_SAICN</name>
<protein>
    <recommendedName>
        <fullName evidence="2">Protein kinase domain-containing protein</fullName>
    </recommendedName>
</protein>
<dbReference type="Proteomes" id="UP000033140">
    <property type="component" value="Unassembled WGS sequence"/>
</dbReference>
<evidence type="ECO:0000313" key="3">
    <source>
        <dbReference type="EMBL" id="GAO50510.1"/>
    </source>
</evidence>
<feature type="region of interest" description="Disordered" evidence="1">
    <location>
        <begin position="761"/>
        <end position="811"/>
    </location>
</feature>
<reference evidence="3 4" key="2">
    <citation type="journal article" date="2014" name="J. Gen. Appl. Microbiol.">
        <title>The early diverging ascomycetous budding yeast Saitoella complicata has three histone deacetylases belonging to the Clr6, Hos2, and Rpd3 lineages.</title>
        <authorList>
            <person name="Nishida H."/>
            <person name="Matsumoto T."/>
            <person name="Kondo S."/>
            <person name="Hamamoto M."/>
            <person name="Yoshikawa H."/>
        </authorList>
    </citation>
    <scope>NUCLEOTIDE SEQUENCE [LARGE SCALE GENOMIC DNA]</scope>
    <source>
        <strain evidence="3 4">NRRL Y-17804</strain>
    </source>
</reference>
<proteinExistence type="predicted"/>
<dbReference type="PROSITE" id="PS50011">
    <property type="entry name" value="PROTEIN_KINASE_DOM"/>
    <property type="match status" value="1"/>
</dbReference>
<evidence type="ECO:0000259" key="2">
    <source>
        <dbReference type="PROSITE" id="PS50011"/>
    </source>
</evidence>
<feature type="compositionally biased region" description="Low complexity" evidence="1">
    <location>
        <begin position="723"/>
        <end position="732"/>
    </location>
</feature>
<dbReference type="GO" id="GO:0005737">
    <property type="term" value="C:cytoplasm"/>
    <property type="evidence" value="ECO:0007669"/>
    <property type="project" value="TreeGrafter"/>
</dbReference>
<dbReference type="InterPro" id="IPR045269">
    <property type="entry name" value="Atg1-like"/>
</dbReference>
<dbReference type="AlphaFoldDB" id="A0A0E9NM66"/>
<gene>
    <name evidence="3" type="ORF">G7K_4634-t1</name>
</gene>
<evidence type="ECO:0000256" key="1">
    <source>
        <dbReference type="SAM" id="MobiDB-lite"/>
    </source>
</evidence>
<dbReference type="SMART" id="SM00220">
    <property type="entry name" value="S_TKc"/>
    <property type="match status" value="1"/>
</dbReference>
<dbReference type="InterPro" id="IPR000719">
    <property type="entry name" value="Prot_kinase_dom"/>
</dbReference>
<dbReference type="InterPro" id="IPR008271">
    <property type="entry name" value="Ser/Thr_kinase_AS"/>
</dbReference>
<feature type="compositionally biased region" description="Low complexity" evidence="1">
    <location>
        <begin position="790"/>
        <end position="800"/>
    </location>
</feature>
<dbReference type="EMBL" id="BACD03000033">
    <property type="protein sequence ID" value="GAO50510.1"/>
    <property type="molecule type" value="Genomic_DNA"/>
</dbReference>
<dbReference type="SUPFAM" id="SSF56112">
    <property type="entry name" value="Protein kinase-like (PK-like)"/>
    <property type="match status" value="1"/>
</dbReference>
<feature type="region of interest" description="Disordered" evidence="1">
    <location>
        <begin position="600"/>
        <end position="638"/>
    </location>
</feature>
<keyword evidence="4" id="KW-1185">Reference proteome</keyword>